<protein>
    <submittedName>
        <fullName evidence="2">Uncharacterized protein</fullName>
    </submittedName>
</protein>
<reference evidence="2 3" key="1">
    <citation type="journal article" date="2016" name="Mol. Biol. Evol.">
        <title>Comparative Genomics of Early-Diverging Mushroom-Forming Fungi Provides Insights into the Origins of Lignocellulose Decay Capabilities.</title>
        <authorList>
            <person name="Nagy L.G."/>
            <person name="Riley R."/>
            <person name="Tritt A."/>
            <person name="Adam C."/>
            <person name="Daum C."/>
            <person name="Floudas D."/>
            <person name="Sun H."/>
            <person name="Yadav J.S."/>
            <person name="Pangilinan J."/>
            <person name="Larsson K.H."/>
            <person name="Matsuura K."/>
            <person name="Barry K."/>
            <person name="Labutti K."/>
            <person name="Kuo R."/>
            <person name="Ohm R.A."/>
            <person name="Bhattacharya S.S."/>
            <person name="Shirouzu T."/>
            <person name="Yoshinaga Y."/>
            <person name="Martin F.M."/>
            <person name="Grigoriev I.V."/>
            <person name="Hibbett D.S."/>
        </authorList>
    </citation>
    <scope>NUCLEOTIDE SEQUENCE [LARGE SCALE GENOMIC DNA]</scope>
    <source>
        <strain evidence="2 3">HHB9708</strain>
    </source>
</reference>
<accession>A0A164WYU1</accession>
<feature type="region of interest" description="Disordered" evidence="1">
    <location>
        <begin position="95"/>
        <end position="115"/>
    </location>
</feature>
<keyword evidence="3" id="KW-1185">Reference proteome</keyword>
<dbReference type="AlphaFoldDB" id="A0A164WYU1"/>
<evidence type="ECO:0000313" key="3">
    <source>
        <dbReference type="Proteomes" id="UP000076722"/>
    </source>
</evidence>
<sequence>MVLKRGAGSGLTVGRLNNLRSIVRHPSTHSYSESVTSPSGVGYSMELAVFPPPTSRALQYSGNRARPFGSVGDRGAVVVNGDGGIVGMLLGGSGISSLSRSTRDGSSSQRKWEDEPEEFDISYVSDIRCLKGCLEECMEGGEVDLYPSADDLS</sequence>
<evidence type="ECO:0000256" key="1">
    <source>
        <dbReference type="SAM" id="MobiDB-lite"/>
    </source>
</evidence>
<name>A0A164WYU1_9AGAM</name>
<dbReference type="OrthoDB" id="5424209at2759"/>
<gene>
    <name evidence="2" type="ORF">SISNIDRAFT_452121</name>
</gene>
<dbReference type="EMBL" id="KV419401">
    <property type="protein sequence ID" value="KZS95488.1"/>
    <property type="molecule type" value="Genomic_DNA"/>
</dbReference>
<evidence type="ECO:0000313" key="2">
    <source>
        <dbReference type="EMBL" id="KZS95488.1"/>
    </source>
</evidence>
<feature type="compositionally biased region" description="Low complexity" evidence="1">
    <location>
        <begin position="95"/>
        <end position="109"/>
    </location>
</feature>
<dbReference type="Proteomes" id="UP000076722">
    <property type="component" value="Unassembled WGS sequence"/>
</dbReference>
<proteinExistence type="predicted"/>
<organism evidence="2 3">
    <name type="scientific">Sistotremastrum niveocremeum HHB9708</name>
    <dbReference type="NCBI Taxonomy" id="1314777"/>
    <lineage>
        <taxon>Eukaryota</taxon>
        <taxon>Fungi</taxon>
        <taxon>Dikarya</taxon>
        <taxon>Basidiomycota</taxon>
        <taxon>Agaricomycotina</taxon>
        <taxon>Agaricomycetes</taxon>
        <taxon>Sistotremastrales</taxon>
        <taxon>Sistotremastraceae</taxon>
        <taxon>Sertulicium</taxon>
        <taxon>Sertulicium niveocremeum</taxon>
    </lineage>
</organism>